<comment type="caution">
    <text evidence="1">The sequence shown here is derived from an EMBL/GenBank/DDBJ whole genome shotgun (WGS) entry which is preliminary data.</text>
</comment>
<proteinExistence type="predicted"/>
<name>A0A2P4UL13_9ACTN</name>
<gene>
    <name evidence="1" type="ORF">BTM25_01290</name>
</gene>
<keyword evidence="2" id="KW-1185">Reference proteome</keyword>
<organism evidence="1 2">
    <name type="scientific">Actinomadura rubteroloni</name>
    <dbReference type="NCBI Taxonomy" id="1926885"/>
    <lineage>
        <taxon>Bacteria</taxon>
        <taxon>Bacillati</taxon>
        <taxon>Actinomycetota</taxon>
        <taxon>Actinomycetes</taxon>
        <taxon>Streptosporangiales</taxon>
        <taxon>Thermomonosporaceae</taxon>
        <taxon>Actinomadura</taxon>
    </lineage>
</organism>
<reference evidence="1 2" key="1">
    <citation type="journal article" date="2017" name="Chemistry">
        <title>Isolation, Biosynthesis and Chemical Modifications of Rubterolones A-F: Rare Tropolone Alkaloids from Actinomadura sp. 5-2.</title>
        <authorList>
            <person name="Guo H."/>
            <person name="Benndorf R."/>
            <person name="Leichnitz D."/>
            <person name="Klassen J.L."/>
            <person name="Vollmers J."/>
            <person name="Gorls H."/>
            <person name="Steinacker M."/>
            <person name="Weigel C."/>
            <person name="Dahse H.M."/>
            <person name="Kaster A.K."/>
            <person name="de Beer Z.W."/>
            <person name="Poulsen M."/>
            <person name="Beemelmanns C."/>
        </authorList>
    </citation>
    <scope>NUCLEOTIDE SEQUENCE [LARGE SCALE GENOMIC DNA]</scope>
    <source>
        <strain evidence="1 2">5-2</strain>
    </source>
</reference>
<accession>A0A2P4UL13</accession>
<evidence type="ECO:0000313" key="2">
    <source>
        <dbReference type="Proteomes" id="UP000242367"/>
    </source>
</evidence>
<protein>
    <submittedName>
        <fullName evidence="1">Uncharacterized protein</fullName>
    </submittedName>
</protein>
<sequence>MQGDATAFARAVLTIVWSVDGARDRTDQDPYLRAVPYFTPVYAAEVKRRQGTPLDERWRTHRVRMRLTLKQVPVEDDTLIEDTPTRATREFLLTAQGIGEDDWRAAMVRQVAYVFLARPRTGQPWRVSRIGTNND</sequence>
<dbReference type="Proteomes" id="UP000242367">
    <property type="component" value="Unassembled WGS sequence"/>
</dbReference>
<dbReference type="AlphaFoldDB" id="A0A2P4UL13"/>
<dbReference type="EMBL" id="MTBP01000001">
    <property type="protein sequence ID" value="POM25746.1"/>
    <property type="molecule type" value="Genomic_DNA"/>
</dbReference>
<evidence type="ECO:0000313" key="1">
    <source>
        <dbReference type="EMBL" id="POM25746.1"/>
    </source>
</evidence>